<dbReference type="CDD" id="cd20336">
    <property type="entry name" value="Rcat_RBR"/>
    <property type="match status" value="1"/>
</dbReference>
<proteinExistence type="predicted"/>
<dbReference type="EC" id="2.3.2.31" evidence="2"/>
<feature type="region of interest" description="Disordered" evidence="9">
    <location>
        <begin position="273"/>
        <end position="337"/>
    </location>
</feature>
<feature type="compositionally biased region" description="Basic and acidic residues" evidence="9">
    <location>
        <begin position="358"/>
        <end position="371"/>
    </location>
</feature>
<dbReference type="Gene3D" id="3.30.40.10">
    <property type="entry name" value="Zinc/RING finger domain, C3HC4 (zinc finger)"/>
    <property type="match status" value="1"/>
</dbReference>
<evidence type="ECO:0000256" key="2">
    <source>
        <dbReference type="ARBA" id="ARBA00012251"/>
    </source>
</evidence>
<evidence type="ECO:0000259" key="10">
    <source>
        <dbReference type="PROSITE" id="PS51873"/>
    </source>
</evidence>
<dbReference type="Gene3D" id="1.20.120.1750">
    <property type="match status" value="1"/>
</dbReference>
<evidence type="ECO:0000256" key="9">
    <source>
        <dbReference type="SAM" id="MobiDB-lite"/>
    </source>
</evidence>
<keyword evidence="4" id="KW-0479">Metal-binding</keyword>
<evidence type="ECO:0000313" key="12">
    <source>
        <dbReference type="Proteomes" id="UP000016924"/>
    </source>
</evidence>
<evidence type="ECO:0000256" key="8">
    <source>
        <dbReference type="ARBA" id="ARBA00022833"/>
    </source>
</evidence>
<feature type="compositionally biased region" description="Polar residues" evidence="9">
    <location>
        <begin position="387"/>
        <end position="398"/>
    </location>
</feature>
<keyword evidence="8" id="KW-0862">Zinc</keyword>
<evidence type="ECO:0000256" key="3">
    <source>
        <dbReference type="ARBA" id="ARBA00022679"/>
    </source>
</evidence>
<dbReference type="InterPro" id="IPR031127">
    <property type="entry name" value="E3_UB_ligase_RBR"/>
</dbReference>
<protein>
    <recommendedName>
        <fullName evidence="2">RBR-type E3 ubiquitin transferase</fullName>
        <ecNumber evidence="2">2.3.2.31</ecNumber>
    </recommendedName>
</protein>
<dbReference type="InterPro" id="IPR013083">
    <property type="entry name" value="Znf_RING/FYVE/PHD"/>
</dbReference>
<evidence type="ECO:0000313" key="11">
    <source>
        <dbReference type="EMBL" id="EON62547.1"/>
    </source>
</evidence>
<dbReference type="Proteomes" id="UP000016924">
    <property type="component" value="Unassembled WGS sequence"/>
</dbReference>
<feature type="region of interest" description="Disordered" evidence="9">
    <location>
        <begin position="353"/>
        <end position="398"/>
    </location>
</feature>
<evidence type="ECO:0000256" key="1">
    <source>
        <dbReference type="ARBA" id="ARBA00001798"/>
    </source>
</evidence>
<gene>
    <name evidence="11" type="ORF">W97_01771</name>
</gene>
<feature type="compositionally biased region" description="Acidic residues" evidence="9">
    <location>
        <begin position="313"/>
        <end position="337"/>
    </location>
</feature>
<dbReference type="STRING" id="1168221.R7YKW0"/>
<dbReference type="RefSeq" id="XP_007777864.1">
    <property type="nucleotide sequence ID" value="XM_007779674.1"/>
</dbReference>
<dbReference type="AlphaFoldDB" id="R7YKW0"/>
<evidence type="ECO:0000256" key="4">
    <source>
        <dbReference type="ARBA" id="ARBA00022723"/>
    </source>
</evidence>
<name>R7YKW0_CONA1</name>
<evidence type="ECO:0000256" key="6">
    <source>
        <dbReference type="ARBA" id="ARBA00022771"/>
    </source>
</evidence>
<keyword evidence="12" id="KW-1185">Reference proteome</keyword>
<dbReference type="GO" id="GO:0016567">
    <property type="term" value="P:protein ubiquitination"/>
    <property type="evidence" value="ECO:0007669"/>
    <property type="project" value="InterPro"/>
</dbReference>
<sequence length="398" mass="44571">MDHENDPLGNEYPEWTCICFVCLEQFPPQAVTTLSCGTHIGCGPCLKDMFAAALKSEISYPPSCCFSQPSIPLSAVEHVLETSFIEEYKTKQIEYATDPKSRIYCANPRCSTFLLQEPGQEGPAKTNIDCVKCGAITCTGCKEVITVDEEHSCKDKIQNLGYDKDNRSKPCPYCRTSVELTDACNHLRCSVCRYEFCFVCLQWQYPPGGIVHDCPPYGDPDYDENGYDERGFHRDTGLDREGYDLAGYNADHVSRKGERRAVIPVPGSLVELQDAGNDGWGPERNLDDEANADWNQGDGGQWDQGVAQQWDHGDEEPAEDRDEEEARAAGLDDDDFEEDRIVHGIRALELDVTANGADYERDWEIESDGHPADQAAEYQATEEDQATENQATEQTDRW</sequence>
<dbReference type="InterPro" id="IPR044066">
    <property type="entry name" value="TRIAD_supradom"/>
</dbReference>
<evidence type="ECO:0000256" key="7">
    <source>
        <dbReference type="ARBA" id="ARBA00022786"/>
    </source>
</evidence>
<keyword evidence="5" id="KW-0677">Repeat</keyword>
<dbReference type="Pfam" id="PF22191">
    <property type="entry name" value="IBR_1"/>
    <property type="match status" value="1"/>
</dbReference>
<dbReference type="GO" id="GO:0061630">
    <property type="term" value="F:ubiquitin protein ligase activity"/>
    <property type="evidence" value="ECO:0007669"/>
    <property type="project" value="UniProtKB-EC"/>
</dbReference>
<dbReference type="GeneID" id="19899082"/>
<dbReference type="EMBL" id="JH767559">
    <property type="protein sequence ID" value="EON62547.1"/>
    <property type="molecule type" value="Genomic_DNA"/>
</dbReference>
<dbReference type="GO" id="GO:0008270">
    <property type="term" value="F:zinc ion binding"/>
    <property type="evidence" value="ECO:0007669"/>
    <property type="project" value="UniProtKB-KW"/>
</dbReference>
<dbReference type="InterPro" id="IPR002867">
    <property type="entry name" value="IBR_dom"/>
</dbReference>
<evidence type="ECO:0000256" key="5">
    <source>
        <dbReference type="ARBA" id="ARBA00022737"/>
    </source>
</evidence>
<feature type="domain" description="RING-type" evidence="10">
    <location>
        <begin position="15"/>
        <end position="218"/>
    </location>
</feature>
<dbReference type="Pfam" id="PF01485">
    <property type="entry name" value="IBR"/>
    <property type="match status" value="1"/>
</dbReference>
<keyword evidence="6" id="KW-0863">Zinc-finger</keyword>
<dbReference type="OrthoDB" id="9977870at2759"/>
<keyword evidence="7" id="KW-0833">Ubl conjugation pathway</keyword>
<keyword evidence="3" id="KW-0808">Transferase</keyword>
<dbReference type="eggNOG" id="KOG1812">
    <property type="taxonomic scope" value="Eukaryota"/>
</dbReference>
<reference evidence="12" key="1">
    <citation type="submission" date="2012-06" db="EMBL/GenBank/DDBJ databases">
        <title>The genome sequence of Coniosporium apollinis CBS 100218.</title>
        <authorList>
            <consortium name="The Broad Institute Genome Sequencing Platform"/>
            <person name="Cuomo C."/>
            <person name="Gorbushina A."/>
            <person name="Noack S."/>
            <person name="Walker B."/>
            <person name="Young S.K."/>
            <person name="Zeng Q."/>
            <person name="Gargeya S."/>
            <person name="Fitzgerald M."/>
            <person name="Haas B."/>
            <person name="Abouelleil A."/>
            <person name="Alvarado L."/>
            <person name="Arachchi H.M."/>
            <person name="Berlin A.M."/>
            <person name="Chapman S.B."/>
            <person name="Goldberg J."/>
            <person name="Griggs A."/>
            <person name="Gujja S."/>
            <person name="Hansen M."/>
            <person name="Howarth C."/>
            <person name="Imamovic A."/>
            <person name="Larimer J."/>
            <person name="McCowan C."/>
            <person name="Montmayeur A."/>
            <person name="Murphy C."/>
            <person name="Neiman D."/>
            <person name="Pearson M."/>
            <person name="Priest M."/>
            <person name="Roberts A."/>
            <person name="Saif S."/>
            <person name="Shea T."/>
            <person name="Sisk P."/>
            <person name="Sykes S."/>
            <person name="Wortman J."/>
            <person name="Nusbaum C."/>
            <person name="Birren B."/>
        </authorList>
    </citation>
    <scope>NUCLEOTIDE SEQUENCE [LARGE SCALE GENOMIC DNA]</scope>
    <source>
        <strain evidence="12">CBS 100218</strain>
    </source>
</reference>
<dbReference type="SUPFAM" id="SSF57850">
    <property type="entry name" value="RING/U-box"/>
    <property type="match status" value="1"/>
</dbReference>
<accession>R7YKW0</accession>
<comment type="catalytic activity">
    <reaction evidence="1">
        <text>[E2 ubiquitin-conjugating enzyme]-S-ubiquitinyl-L-cysteine + [acceptor protein]-L-lysine = [E2 ubiquitin-conjugating enzyme]-L-cysteine + [acceptor protein]-N(6)-ubiquitinyl-L-lysine.</text>
        <dbReference type="EC" id="2.3.2.31"/>
    </reaction>
</comment>
<dbReference type="PANTHER" id="PTHR11685">
    <property type="entry name" value="RBR FAMILY RING FINGER AND IBR DOMAIN-CONTAINING"/>
    <property type="match status" value="1"/>
</dbReference>
<organism evidence="11 12">
    <name type="scientific">Coniosporium apollinis (strain CBS 100218)</name>
    <name type="common">Rock-inhabiting black yeast</name>
    <dbReference type="NCBI Taxonomy" id="1168221"/>
    <lineage>
        <taxon>Eukaryota</taxon>
        <taxon>Fungi</taxon>
        <taxon>Dikarya</taxon>
        <taxon>Ascomycota</taxon>
        <taxon>Pezizomycotina</taxon>
        <taxon>Dothideomycetes</taxon>
        <taxon>Dothideomycetes incertae sedis</taxon>
        <taxon>Coniosporium</taxon>
    </lineage>
</organism>
<dbReference type="HOGENOM" id="CLU_692634_0_0_1"/>
<dbReference type="PROSITE" id="PS51873">
    <property type="entry name" value="TRIAD"/>
    <property type="match status" value="1"/>
</dbReference>